<accession>A0ABV0Z5K2</accession>
<reference evidence="2 3" key="1">
    <citation type="submission" date="2021-06" db="EMBL/GenBank/DDBJ databases">
        <authorList>
            <person name="Palmer J.M."/>
        </authorList>
    </citation>
    <scope>NUCLEOTIDE SEQUENCE [LARGE SCALE GENOMIC DNA]</scope>
    <source>
        <strain evidence="2 3">AS_MEX2019</strain>
        <tissue evidence="2">Muscle</tissue>
    </source>
</reference>
<evidence type="ECO:0000256" key="1">
    <source>
        <dbReference type="SAM" id="MobiDB-lite"/>
    </source>
</evidence>
<evidence type="ECO:0000313" key="3">
    <source>
        <dbReference type="Proteomes" id="UP001469553"/>
    </source>
</evidence>
<comment type="caution">
    <text evidence="2">The sequence shown here is derived from an EMBL/GenBank/DDBJ whole genome shotgun (WGS) entry which is preliminary data.</text>
</comment>
<organism evidence="2 3">
    <name type="scientific">Ameca splendens</name>
    <dbReference type="NCBI Taxonomy" id="208324"/>
    <lineage>
        <taxon>Eukaryota</taxon>
        <taxon>Metazoa</taxon>
        <taxon>Chordata</taxon>
        <taxon>Craniata</taxon>
        <taxon>Vertebrata</taxon>
        <taxon>Euteleostomi</taxon>
        <taxon>Actinopterygii</taxon>
        <taxon>Neopterygii</taxon>
        <taxon>Teleostei</taxon>
        <taxon>Neoteleostei</taxon>
        <taxon>Acanthomorphata</taxon>
        <taxon>Ovalentaria</taxon>
        <taxon>Atherinomorphae</taxon>
        <taxon>Cyprinodontiformes</taxon>
        <taxon>Goodeidae</taxon>
        <taxon>Ameca</taxon>
    </lineage>
</organism>
<dbReference type="EMBL" id="JAHRIP010052821">
    <property type="protein sequence ID" value="MEQ2301478.1"/>
    <property type="molecule type" value="Genomic_DNA"/>
</dbReference>
<evidence type="ECO:0000313" key="2">
    <source>
        <dbReference type="EMBL" id="MEQ2301478.1"/>
    </source>
</evidence>
<proteinExistence type="predicted"/>
<feature type="compositionally biased region" description="Basic residues" evidence="1">
    <location>
        <begin position="86"/>
        <end position="102"/>
    </location>
</feature>
<protein>
    <submittedName>
        <fullName evidence="2">Uncharacterized protein</fullName>
    </submittedName>
</protein>
<feature type="compositionally biased region" description="Polar residues" evidence="1">
    <location>
        <begin position="33"/>
        <end position="65"/>
    </location>
</feature>
<keyword evidence="3" id="KW-1185">Reference proteome</keyword>
<sequence>MSDYESADPVGSSQDLISGPCPPATAYARRSSRLASQLITPSPSSQLRASGINPGSDQDASQLTQFADFLSHDSPPLPPPPPTSSGKRHSKTPNHPAKKRRACSSSTLASAVSLPSPSSAALASFSEPPAASSSSTTAVPASFISLLDLLQRSITSLTQHLMVFLQNMPRQLSIRPLPHPTLSLPLGLLLSLLLGTSPQLSHWLMPGRAHC</sequence>
<dbReference type="Proteomes" id="UP001469553">
    <property type="component" value="Unassembled WGS sequence"/>
</dbReference>
<gene>
    <name evidence="2" type="ORF">AMECASPLE_036477</name>
</gene>
<name>A0ABV0Z5K2_9TELE</name>
<feature type="region of interest" description="Disordered" evidence="1">
    <location>
        <begin position="1"/>
        <end position="108"/>
    </location>
</feature>